<protein>
    <submittedName>
        <fullName evidence="1">Uncharacterized protein</fullName>
    </submittedName>
</protein>
<gene>
    <name evidence="1" type="ORF">CR513_36952</name>
</gene>
<reference evidence="1" key="1">
    <citation type="submission" date="2018-05" db="EMBL/GenBank/DDBJ databases">
        <title>Draft genome of Mucuna pruriens seed.</title>
        <authorList>
            <person name="Nnadi N.E."/>
            <person name="Vos R."/>
            <person name="Hasami M.H."/>
            <person name="Devisetty U.K."/>
            <person name="Aguiy J.C."/>
        </authorList>
    </citation>
    <scope>NUCLEOTIDE SEQUENCE [LARGE SCALE GENOMIC DNA]</scope>
    <source>
        <strain evidence="1">JCA_2017</strain>
    </source>
</reference>
<sequence>MASNTQQFGVRGWSLDNTTLVHQLKCVAFVFLQNIQLMHAPNCKKLNQIFTFFGGFGEVDNYKQHLDLQTHIGQLATIVNQLQLNGSKQIHSQTIVNLKGHMSVITLRSGKELPQ</sequence>
<dbReference type="AlphaFoldDB" id="A0A371FVD8"/>
<dbReference type="EMBL" id="QJKJ01007675">
    <property type="protein sequence ID" value="RDX82289.1"/>
    <property type="molecule type" value="Genomic_DNA"/>
</dbReference>
<organism evidence="1 2">
    <name type="scientific">Mucuna pruriens</name>
    <name type="common">Velvet bean</name>
    <name type="synonym">Dolichos pruriens</name>
    <dbReference type="NCBI Taxonomy" id="157652"/>
    <lineage>
        <taxon>Eukaryota</taxon>
        <taxon>Viridiplantae</taxon>
        <taxon>Streptophyta</taxon>
        <taxon>Embryophyta</taxon>
        <taxon>Tracheophyta</taxon>
        <taxon>Spermatophyta</taxon>
        <taxon>Magnoliopsida</taxon>
        <taxon>eudicotyledons</taxon>
        <taxon>Gunneridae</taxon>
        <taxon>Pentapetalae</taxon>
        <taxon>rosids</taxon>
        <taxon>fabids</taxon>
        <taxon>Fabales</taxon>
        <taxon>Fabaceae</taxon>
        <taxon>Papilionoideae</taxon>
        <taxon>50 kb inversion clade</taxon>
        <taxon>NPAAA clade</taxon>
        <taxon>indigoferoid/millettioid clade</taxon>
        <taxon>Phaseoleae</taxon>
        <taxon>Mucuna</taxon>
    </lineage>
</organism>
<proteinExistence type="predicted"/>
<evidence type="ECO:0000313" key="1">
    <source>
        <dbReference type="EMBL" id="RDX82289.1"/>
    </source>
</evidence>
<feature type="non-terminal residue" evidence="1">
    <location>
        <position position="1"/>
    </location>
</feature>
<dbReference type="Proteomes" id="UP000257109">
    <property type="component" value="Unassembled WGS sequence"/>
</dbReference>
<evidence type="ECO:0000313" key="2">
    <source>
        <dbReference type="Proteomes" id="UP000257109"/>
    </source>
</evidence>
<keyword evidence="2" id="KW-1185">Reference proteome</keyword>
<name>A0A371FVD8_MUCPR</name>
<dbReference type="OrthoDB" id="1436830at2759"/>
<comment type="caution">
    <text evidence="1">The sequence shown here is derived from an EMBL/GenBank/DDBJ whole genome shotgun (WGS) entry which is preliminary data.</text>
</comment>
<accession>A0A371FVD8</accession>